<dbReference type="GO" id="GO:0006121">
    <property type="term" value="P:mitochondrial electron transport, succinate to ubiquinone"/>
    <property type="evidence" value="ECO:0007669"/>
    <property type="project" value="TreeGrafter"/>
</dbReference>
<evidence type="ECO:0000256" key="5">
    <source>
        <dbReference type="ARBA" id="ARBA00022989"/>
    </source>
</evidence>
<dbReference type="InterPro" id="IPR014314">
    <property type="entry name" value="Succ_DH_cytb556"/>
</dbReference>
<dbReference type="InterPro" id="IPR000701">
    <property type="entry name" value="SuccDH_FuR_B_TM-su"/>
</dbReference>
<dbReference type="InterPro" id="IPR034804">
    <property type="entry name" value="SQR/QFR_C/D"/>
</dbReference>
<dbReference type="InterPro" id="IPR018495">
    <property type="entry name" value="Succ_DH_cyt_bsu_CS"/>
</dbReference>
<evidence type="ECO:0000256" key="6">
    <source>
        <dbReference type="ARBA" id="ARBA00023004"/>
    </source>
</evidence>
<evidence type="ECO:0000313" key="10">
    <source>
        <dbReference type="Proteomes" id="UP000276215"/>
    </source>
</evidence>
<evidence type="ECO:0000256" key="2">
    <source>
        <dbReference type="ARBA" id="ARBA00022617"/>
    </source>
</evidence>
<keyword evidence="3 8" id="KW-0812">Transmembrane</keyword>
<dbReference type="PROSITE" id="PS01001">
    <property type="entry name" value="SDH_CYT_2"/>
    <property type="match status" value="1"/>
</dbReference>
<evidence type="ECO:0000256" key="3">
    <source>
        <dbReference type="ARBA" id="ARBA00022692"/>
    </source>
</evidence>
<keyword evidence="6" id="KW-0408">Iron</keyword>
<keyword evidence="7 8" id="KW-0472">Membrane</keyword>
<proteinExistence type="predicted"/>
<evidence type="ECO:0000256" key="8">
    <source>
        <dbReference type="SAM" id="Phobius"/>
    </source>
</evidence>
<dbReference type="NCBIfam" id="TIGR02970">
    <property type="entry name" value="succ_dehyd_cytB"/>
    <property type="match status" value="1"/>
</dbReference>
<dbReference type="PANTHER" id="PTHR10978">
    <property type="entry name" value="SUCCINATE DEHYDROGENASE CYTOCHROME B560 SUBUNIT"/>
    <property type="match status" value="1"/>
</dbReference>
<protein>
    <submittedName>
        <fullName evidence="9">Cytochrome b560 subunit of succinate dehydrogenase</fullName>
    </submittedName>
</protein>
<keyword evidence="10" id="KW-1185">Reference proteome</keyword>
<dbReference type="GO" id="GO:0046872">
    <property type="term" value="F:metal ion binding"/>
    <property type="evidence" value="ECO:0007669"/>
    <property type="project" value="UniProtKB-KW"/>
</dbReference>
<accession>A0A3N4K2F0</accession>
<keyword evidence="5 8" id="KW-1133">Transmembrane helix</keyword>
<organism evidence="9 10">
    <name type="scientific">Choiromyces venosus 120613-1</name>
    <dbReference type="NCBI Taxonomy" id="1336337"/>
    <lineage>
        <taxon>Eukaryota</taxon>
        <taxon>Fungi</taxon>
        <taxon>Dikarya</taxon>
        <taxon>Ascomycota</taxon>
        <taxon>Pezizomycotina</taxon>
        <taxon>Pezizomycetes</taxon>
        <taxon>Pezizales</taxon>
        <taxon>Tuberaceae</taxon>
        <taxon>Choiromyces</taxon>
    </lineage>
</organism>
<dbReference type="EMBL" id="ML120362">
    <property type="protein sequence ID" value="RPB03539.1"/>
    <property type="molecule type" value="Genomic_DNA"/>
</dbReference>
<dbReference type="SUPFAM" id="SSF81343">
    <property type="entry name" value="Fumarate reductase respiratory complex transmembrane subunits"/>
    <property type="match status" value="1"/>
</dbReference>
<evidence type="ECO:0000256" key="7">
    <source>
        <dbReference type="ARBA" id="ARBA00023136"/>
    </source>
</evidence>
<dbReference type="Gene3D" id="1.20.1300.10">
    <property type="entry name" value="Fumarate reductase/succinate dehydrogenase, transmembrane subunit"/>
    <property type="match status" value="1"/>
</dbReference>
<dbReference type="STRING" id="1336337.A0A3N4K2F0"/>
<reference evidence="9 10" key="1">
    <citation type="journal article" date="2018" name="Nat. Ecol. Evol.">
        <title>Pezizomycetes genomes reveal the molecular basis of ectomycorrhizal truffle lifestyle.</title>
        <authorList>
            <person name="Murat C."/>
            <person name="Payen T."/>
            <person name="Noel B."/>
            <person name="Kuo A."/>
            <person name="Morin E."/>
            <person name="Chen J."/>
            <person name="Kohler A."/>
            <person name="Krizsan K."/>
            <person name="Balestrini R."/>
            <person name="Da Silva C."/>
            <person name="Montanini B."/>
            <person name="Hainaut M."/>
            <person name="Levati E."/>
            <person name="Barry K.W."/>
            <person name="Belfiori B."/>
            <person name="Cichocki N."/>
            <person name="Clum A."/>
            <person name="Dockter R.B."/>
            <person name="Fauchery L."/>
            <person name="Guy J."/>
            <person name="Iotti M."/>
            <person name="Le Tacon F."/>
            <person name="Lindquist E.A."/>
            <person name="Lipzen A."/>
            <person name="Malagnac F."/>
            <person name="Mello A."/>
            <person name="Molinier V."/>
            <person name="Miyauchi S."/>
            <person name="Poulain J."/>
            <person name="Riccioni C."/>
            <person name="Rubini A."/>
            <person name="Sitrit Y."/>
            <person name="Splivallo R."/>
            <person name="Traeger S."/>
            <person name="Wang M."/>
            <person name="Zifcakova L."/>
            <person name="Wipf D."/>
            <person name="Zambonelli A."/>
            <person name="Paolocci F."/>
            <person name="Nowrousian M."/>
            <person name="Ottonello S."/>
            <person name="Baldrian P."/>
            <person name="Spatafora J.W."/>
            <person name="Henrissat B."/>
            <person name="Nagy L.G."/>
            <person name="Aury J.M."/>
            <person name="Wincker P."/>
            <person name="Grigoriev I.V."/>
            <person name="Bonfante P."/>
            <person name="Martin F.M."/>
        </authorList>
    </citation>
    <scope>NUCLEOTIDE SEQUENCE [LARGE SCALE GENOMIC DNA]</scope>
    <source>
        <strain evidence="9 10">120613-1</strain>
    </source>
</reference>
<dbReference type="OrthoDB" id="588261at2759"/>
<dbReference type="Proteomes" id="UP000276215">
    <property type="component" value="Unassembled WGS sequence"/>
</dbReference>
<evidence type="ECO:0000256" key="1">
    <source>
        <dbReference type="ARBA" id="ARBA00004141"/>
    </source>
</evidence>
<dbReference type="GO" id="GO:0016020">
    <property type="term" value="C:membrane"/>
    <property type="evidence" value="ECO:0007669"/>
    <property type="project" value="UniProtKB-SubCell"/>
</dbReference>
<keyword evidence="2" id="KW-0349">Heme</keyword>
<feature type="transmembrane region" description="Helical" evidence="8">
    <location>
        <begin position="83"/>
        <end position="102"/>
    </location>
</feature>
<feature type="transmembrane region" description="Helical" evidence="8">
    <location>
        <begin position="161"/>
        <end position="181"/>
    </location>
</feature>
<dbReference type="GO" id="GO:0006099">
    <property type="term" value="P:tricarboxylic acid cycle"/>
    <property type="evidence" value="ECO:0007669"/>
    <property type="project" value="InterPro"/>
</dbReference>
<dbReference type="Pfam" id="PF01127">
    <property type="entry name" value="Sdh_cyt"/>
    <property type="match status" value="1"/>
</dbReference>
<dbReference type="GO" id="GO:0009055">
    <property type="term" value="F:electron transfer activity"/>
    <property type="evidence" value="ECO:0007669"/>
    <property type="project" value="InterPro"/>
</dbReference>
<comment type="subcellular location">
    <subcellularLocation>
        <location evidence="1">Membrane</location>
        <topology evidence="1">Multi-pass membrane protein</topology>
    </subcellularLocation>
</comment>
<dbReference type="AlphaFoldDB" id="A0A3N4K2F0"/>
<keyword evidence="4" id="KW-0479">Metal-binding</keyword>
<dbReference type="CDD" id="cd03499">
    <property type="entry name" value="SQR_TypeC_SdhC"/>
    <property type="match status" value="1"/>
</dbReference>
<name>A0A3N4K2F0_9PEZI</name>
<evidence type="ECO:0000313" key="9">
    <source>
        <dbReference type="EMBL" id="RPB03539.1"/>
    </source>
</evidence>
<dbReference type="GO" id="GO:0005739">
    <property type="term" value="C:mitochondrion"/>
    <property type="evidence" value="ECO:0007669"/>
    <property type="project" value="GOC"/>
</dbReference>
<dbReference type="PANTHER" id="PTHR10978:SF5">
    <property type="entry name" value="SUCCINATE DEHYDROGENASE CYTOCHROME B560 SUBUNIT, MITOCHONDRIAL"/>
    <property type="match status" value="1"/>
</dbReference>
<gene>
    <name evidence="9" type="ORF">L873DRAFT_1800642</name>
</gene>
<evidence type="ECO:0000256" key="4">
    <source>
        <dbReference type="ARBA" id="ARBA00022723"/>
    </source>
</evidence>
<sequence length="182" mass="19437">MLSRAVVRSASKGQSPILSKFTLPKAYPAASTAQSRSTTSTSNLSNDEAQSILVAQRKLRPLSPHLSIYEPQLTSIMSISTRISGVILSTSAYAFALSYLAAPSLGMHIESQTIAEAFGSLPDAANIGIKGMVALPFSYHVWNGVRHLVWDMGKMLDIKSVYTGGYVVLALTGLSTVYLAIV</sequence>